<reference evidence="1" key="1">
    <citation type="submission" date="2021-01" db="EMBL/GenBank/DDBJ databases">
        <title>Genome sequence of strain Noviherbaspirillum sp. DKR-6.</title>
        <authorList>
            <person name="Chaudhary D.K."/>
        </authorList>
    </citation>
    <scope>NUCLEOTIDE SEQUENCE</scope>
    <source>
        <strain evidence="1">DKR-6</strain>
    </source>
</reference>
<dbReference type="AlphaFoldDB" id="A0A934SND3"/>
<dbReference type="EMBL" id="JAEPBG010000001">
    <property type="protein sequence ID" value="MBK4733635.1"/>
    <property type="molecule type" value="Genomic_DNA"/>
</dbReference>
<organism evidence="1 2">
    <name type="scientific">Noviherbaspirillum pedocola</name>
    <dbReference type="NCBI Taxonomy" id="2801341"/>
    <lineage>
        <taxon>Bacteria</taxon>
        <taxon>Pseudomonadati</taxon>
        <taxon>Pseudomonadota</taxon>
        <taxon>Betaproteobacteria</taxon>
        <taxon>Burkholderiales</taxon>
        <taxon>Oxalobacteraceae</taxon>
        <taxon>Noviherbaspirillum</taxon>
    </lineage>
</organism>
<evidence type="ECO:0000313" key="2">
    <source>
        <dbReference type="Proteomes" id="UP000622890"/>
    </source>
</evidence>
<sequence>MRRAHESSSQLCVQPAPDFTINTLITLPGDVMPNIWLRLPEEAKAALPCTAKRFYFDKDLKISQKSERRITLASRPNFVARDRHIESINSGELSKALKNEKCSGTDLAQNPVLMMNPPISTPWKQNLCDLFLSIFESWTKI</sequence>
<protein>
    <submittedName>
        <fullName evidence="1">Uncharacterized protein</fullName>
    </submittedName>
</protein>
<dbReference type="Proteomes" id="UP000622890">
    <property type="component" value="Unassembled WGS sequence"/>
</dbReference>
<dbReference type="RefSeq" id="WP_200590371.1">
    <property type="nucleotide sequence ID" value="NZ_JAEPBG010000001.1"/>
</dbReference>
<proteinExistence type="predicted"/>
<name>A0A934SND3_9BURK</name>
<comment type="caution">
    <text evidence="1">The sequence shown here is derived from an EMBL/GenBank/DDBJ whole genome shotgun (WGS) entry which is preliminary data.</text>
</comment>
<evidence type="ECO:0000313" key="1">
    <source>
        <dbReference type="EMBL" id="MBK4733635.1"/>
    </source>
</evidence>
<keyword evidence="2" id="KW-1185">Reference proteome</keyword>
<accession>A0A934SND3</accession>
<gene>
    <name evidence="1" type="ORF">JJB74_03310</name>
</gene>